<evidence type="ECO:0000256" key="17">
    <source>
        <dbReference type="RuleBase" id="RU363028"/>
    </source>
</evidence>
<proteinExistence type="inferred from homology"/>
<comment type="function">
    <text evidence="17">Strong activator of the late viral genes promoters. Acts as a suppressor of RNA-mediated gene silencing, also known as post-transcriptional gene silencing (PTGS), a mechanism of plant viral defense that limits the accumulation of viral RNAs. Also suppresses the host basal defense by interacting with and inhibiting SNF1 kinase, a key regulator of cell metabolism implicated in innate antiviral defense. Determines pathogenicity.</text>
</comment>
<evidence type="ECO:0000256" key="4">
    <source>
        <dbReference type="ARBA" id="ARBA00014388"/>
    </source>
</evidence>
<dbReference type="RefSeq" id="YP_010087804.1">
    <property type="nucleotide sequence ID" value="NC_055587.1"/>
</dbReference>
<name>A0A6G6AZL9_9GEMI</name>
<evidence type="ECO:0000256" key="8">
    <source>
        <dbReference type="ARBA" id="ARBA00022581"/>
    </source>
</evidence>
<dbReference type="PRINTS" id="PR00230">
    <property type="entry name" value="GEMCOATAL2"/>
</dbReference>
<reference evidence="19 20" key="1">
    <citation type="submission" date="2019-07" db="EMBL/GenBank/DDBJ databases">
        <authorList>
            <person name="Alves-Andrade I."/>
            <person name="Gilbertson R.L."/>
            <person name="Boiteux L.S."/>
            <person name="Fonseca M.E.N."/>
            <person name="Rojas M.R."/>
            <person name="Reis L.N.A."/>
            <person name="Pereira-Carvalho R.C."/>
        </authorList>
    </citation>
    <scope>NUCLEOTIDE SEQUENCE [LARGE SCALE GENOMIC DNA]</scope>
    <source>
        <strain evidence="19">DF-640_AA-LVV</strain>
    </source>
</reference>
<feature type="compositionally biased region" description="Polar residues" evidence="18">
    <location>
        <begin position="96"/>
        <end position="106"/>
    </location>
</feature>
<keyword evidence="10 17" id="KW-0479">Metal-binding</keyword>
<evidence type="ECO:0000256" key="6">
    <source>
        <dbReference type="ARBA" id="ARBA00022553"/>
    </source>
</evidence>
<keyword evidence="20" id="KW-1185">Reference proteome</keyword>
<feature type="region of interest" description="Disordered" evidence="18">
    <location>
        <begin position="73"/>
        <end position="129"/>
    </location>
</feature>
<keyword evidence="14 17" id="KW-0010">Activator</keyword>
<dbReference type="GO" id="GO:0019028">
    <property type="term" value="C:viral capsid"/>
    <property type="evidence" value="ECO:0007669"/>
    <property type="project" value="InterPro"/>
</dbReference>
<evidence type="ECO:0000256" key="3">
    <source>
        <dbReference type="ARBA" id="ARBA00007672"/>
    </source>
</evidence>
<keyword evidence="7 17" id="KW-1048">Host nucleus</keyword>
<dbReference type="EMBL" id="MN147863">
    <property type="protein sequence ID" value="QID41326.1"/>
    <property type="molecule type" value="Genomic_DNA"/>
</dbReference>
<keyword evidence="11 17" id="KW-0863">Zinc-finger</keyword>
<evidence type="ECO:0000256" key="2">
    <source>
        <dbReference type="ARBA" id="ARBA00004192"/>
    </source>
</evidence>
<accession>A0A6G6AZL9</accession>
<dbReference type="InterPro" id="IPR000942">
    <property type="entry name" value="Gemini_AL2"/>
</dbReference>
<keyword evidence="5 17" id="KW-0941">Suppressor of RNA silencing</keyword>
<dbReference type="GO" id="GO:0005198">
    <property type="term" value="F:structural molecule activity"/>
    <property type="evidence" value="ECO:0007669"/>
    <property type="project" value="InterPro"/>
</dbReference>
<evidence type="ECO:0000256" key="5">
    <source>
        <dbReference type="ARBA" id="ARBA00022463"/>
    </source>
</evidence>
<keyword evidence="6" id="KW-0597">Phosphoprotein</keyword>
<evidence type="ECO:0000256" key="1">
    <source>
        <dbReference type="ARBA" id="ARBA00004147"/>
    </source>
</evidence>
<evidence type="ECO:0000313" key="19">
    <source>
        <dbReference type="EMBL" id="QID41326.1"/>
    </source>
</evidence>
<comment type="subunit">
    <text evidence="17">Monomer. Homodimer. Homooligomer. Self-interaction correlates with nuclear localization and efficient activation of transcription.</text>
</comment>
<evidence type="ECO:0000256" key="15">
    <source>
        <dbReference type="ARBA" id="ARBA00023200"/>
    </source>
</evidence>
<dbReference type="Proteomes" id="UP000681780">
    <property type="component" value="Genome"/>
</dbReference>
<evidence type="ECO:0000256" key="12">
    <source>
        <dbReference type="ARBA" id="ARBA00022833"/>
    </source>
</evidence>
<dbReference type="GeneID" id="65103121"/>
<evidence type="ECO:0000256" key="18">
    <source>
        <dbReference type="SAM" id="MobiDB-lite"/>
    </source>
</evidence>
<evidence type="ECO:0000256" key="10">
    <source>
        <dbReference type="ARBA" id="ARBA00022723"/>
    </source>
</evidence>
<keyword evidence="15 17" id="KW-1035">Host cytoplasm</keyword>
<sequence>MRGSSSSNPPSIKAQHRAAKRRAIRRRRIDLNCGCSVYVHINCVGHGFTHRGTHHCTSSGEWRVYLGSTKSPIFQDIPSRRPTLHHDQSLPHPDTVQPQPQESVGSPQGIPELPSLDDFSDSFWDDIFR</sequence>
<comment type="domain">
    <text evidence="17">The zinc finger and the transactivation region are involved in PTGS suppression.</text>
</comment>
<organism evidence="19 20">
    <name type="scientific">Tomato mosaic severe dwarf virus</name>
    <dbReference type="NCBI Taxonomy" id="2712833"/>
    <lineage>
        <taxon>Viruses</taxon>
        <taxon>Monodnaviria</taxon>
        <taxon>Shotokuvirae</taxon>
        <taxon>Cressdnaviricota</taxon>
        <taxon>Repensiviricetes</taxon>
        <taxon>Geplafuvirales</taxon>
        <taxon>Geminiviridae</taxon>
        <taxon>Begomovirus</taxon>
        <taxon>Begomovirus solanumseverparvi</taxon>
    </lineage>
</organism>
<dbReference type="GO" id="GO:0052170">
    <property type="term" value="P:symbiont-mediated suppression of host innate immune response"/>
    <property type="evidence" value="ECO:0007669"/>
    <property type="project" value="UniProtKB-KW"/>
</dbReference>
<evidence type="ECO:0000256" key="16">
    <source>
        <dbReference type="ARBA" id="ARBA00023280"/>
    </source>
</evidence>
<keyword evidence="8 17" id="KW-0945">Host-virus interaction</keyword>
<evidence type="ECO:0000256" key="7">
    <source>
        <dbReference type="ARBA" id="ARBA00022562"/>
    </source>
</evidence>
<gene>
    <name evidence="19" type="primary">AC2</name>
</gene>
<evidence type="ECO:0000256" key="11">
    <source>
        <dbReference type="ARBA" id="ARBA00022771"/>
    </source>
</evidence>
<dbReference type="KEGG" id="vg:65103121"/>
<evidence type="ECO:0000256" key="13">
    <source>
        <dbReference type="ARBA" id="ARBA00023125"/>
    </source>
</evidence>
<keyword evidence="9" id="KW-1090">Inhibition of host innate immune response by virus</keyword>
<dbReference type="GO" id="GO:0003677">
    <property type="term" value="F:DNA binding"/>
    <property type="evidence" value="ECO:0007669"/>
    <property type="project" value="UniProtKB-KW"/>
</dbReference>
<evidence type="ECO:0000256" key="9">
    <source>
        <dbReference type="ARBA" id="ARBA00022632"/>
    </source>
</evidence>
<dbReference type="GO" id="GO:0030430">
    <property type="term" value="C:host cell cytoplasm"/>
    <property type="evidence" value="ECO:0007669"/>
    <property type="project" value="UniProtKB-SubCell"/>
</dbReference>
<evidence type="ECO:0000256" key="14">
    <source>
        <dbReference type="ARBA" id="ARBA00023159"/>
    </source>
</evidence>
<dbReference type="GO" id="GO:0008270">
    <property type="term" value="F:zinc ion binding"/>
    <property type="evidence" value="ECO:0007669"/>
    <property type="project" value="UniProtKB-KW"/>
</dbReference>
<keyword evidence="12 17" id="KW-0862">Zinc</keyword>
<feature type="compositionally biased region" description="Acidic residues" evidence="18">
    <location>
        <begin position="118"/>
        <end position="129"/>
    </location>
</feature>
<comment type="subcellular location">
    <subcellularLocation>
        <location evidence="2 17">Host cytoplasm</location>
    </subcellularLocation>
    <subcellularLocation>
        <location evidence="1 17">Host nucleus</location>
    </subcellularLocation>
</comment>
<dbReference type="Pfam" id="PF01440">
    <property type="entry name" value="Gemini_AL2"/>
    <property type="match status" value="1"/>
</dbReference>
<comment type="similarity">
    <text evidence="3 17">Belongs to the geminiviridae transcriptional activator protein family.</text>
</comment>
<keyword evidence="13 17" id="KW-0238">DNA-binding</keyword>
<keyword evidence="16" id="KW-0899">Viral immunoevasion</keyword>
<evidence type="ECO:0000313" key="20">
    <source>
        <dbReference type="Proteomes" id="UP000681780"/>
    </source>
</evidence>
<dbReference type="GO" id="GO:0042025">
    <property type="term" value="C:host cell nucleus"/>
    <property type="evidence" value="ECO:0007669"/>
    <property type="project" value="UniProtKB-SubCell"/>
</dbReference>
<protein>
    <recommendedName>
        <fullName evidence="4 17">Transcriptional activator protein</fullName>
        <shortName evidence="17">TrAP</shortName>
    </recommendedName>
</protein>